<accession>A0A134AJU9</accession>
<dbReference type="AlphaFoldDB" id="A0A134AJU9"/>
<protein>
    <recommendedName>
        <fullName evidence="3">ADP-ribosylglycohydrolase</fullName>
    </recommendedName>
</protein>
<dbReference type="PATRIC" id="fig|755172.3.peg.317"/>
<sequence length="49" mass="5606">MLKSAIYGFAVGDALGVPFQFKKRGTFKPTRTRGGDLAHENFRCFQERR</sequence>
<gene>
    <name evidence="1" type="ORF">HMPREF1863_00330</name>
</gene>
<evidence type="ECO:0000313" key="1">
    <source>
        <dbReference type="EMBL" id="KXB68013.1"/>
    </source>
</evidence>
<proteinExistence type="predicted"/>
<dbReference type="InterPro" id="IPR036705">
    <property type="entry name" value="Ribosyl_crysJ1_sf"/>
</dbReference>
<dbReference type="EMBL" id="LSDG01000008">
    <property type="protein sequence ID" value="KXB68013.1"/>
    <property type="molecule type" value="Genomic_DNA"/>
</dbReference>
<keyword evidence="2" id="KW-1185">Reference proteome</keyword>
<name>A0A134AJU9_9FIRM</name>
<dbReference type="Gene3D" id="1.10.4080.10">
    <property type="entry name" value="ADP-ribosylation/Crystallin J1"/>
    <property type="match status" value="1"/>
</dbReference>
<comment type="caution">
    <text evidence="1">The sequence shown here is derived from an EMBL/GenBank/DDBJ whole genome shotgun (WGS) entry which is preliminary data.</text>
</comment>
<evidence type="ECO:0000313" key="2">
    <source>
        <dbReference type="Proteomes" id="UP000070442"/>
    </source>
</evidence>
<reference evidence="2" key="1">
    <citation type="submission" date="2016-01" db="EMBL/GenBank/DDBJ databases">
        <authorList>
            <person name="Mitreva M."/>
            <person name="Pepin K.H."/>
            <person name="Mihindukulasuriya K.A."/>
            <person name="Fulton R."/>
            <person name="Fronick C."/>
            <person name="O'Laughlin M."/>
            <person name="Miner T."/>
            <person name="Herter B."/>
            <person name="Rosa B.A."/>
            <person name="Cordes M."/>
            <person name="Tomlinson C."/>
            <person name="Wollam A."/>
            <person name="Palsikar V.B."/>
            <person name="Mardis E.R."/>
            <person name="Wilson R.K."/>
        </authorList>
    </citation>
    <scope>NUCLEOTIDE SEQUENCE [LARGE SCALE GENOMIC DNA]</scope>
    <source>
        <strain evidence="2">DNF00729</strain>
    </source>
</reference>
<dbReference type="Proteomes" id="UP000070442">
    <property type="component" value="Unassembled WGS sequence"/>
</dbReference>
<organism evidence="1 2">
    <name type="scientific">Aedoeadaptatus coxii</name>
    <dbReference type="NCBI Taxonomy" id="755172"/>
    <lineage>
        <taxon>Bacteria</taxon>
        <taxon>Bacillati</taxon>
        <taxon>Bacillota</taxon>
        <taxon>Tissierellia</taxon>
        <taxon>Tissierellales</taxon>
        <taxon>Peptoniphilaceae</taxon>
        <taxon>Aedoeadaptatus</taxon>
    </lineage>
</organism>
<dbReference type="SUPFAM" id="SSF101478">
    <property type="entry name" value="ADP-ribosylglycohydrolase"/>
    <property type="match status" value="1"/>
</dbReference>
<dbReference type="STRING" id="755172.HMPREF1863_00330"/>
<evidence type="ECO:0008006" key="3">
    <source>
        <dbReference type="Google" id="ProtNLM"/>
    </source>
</evidence>